<dbReference type="Gene3D" id="1.10.260.40">
    <property type="entry name" value="lambda repressor-like DNA-binding domains"/>
    <property type="match status" value="1"/>
</dbReference>
<dbReference type="CDD" id="cd00093">
    <property type="entry name" value="HTH_XRE"/>
    <property type="match status" value="1"/>
</dbReference>
<dbReference type="AlphaFoldDB" id="A0A6I1FP70"/>
<evidence type="ECO:0000313" key="3">
    <source>
        <dbReference type="Proteomes" id="UP000429595"/>
    </source>
</evidence>
<name>A0A6I1FP70_9BACI</name>
<dbReference type="GO" id="GO:0003677">
    <property type="term" value="F:DNA binding"/>
    <property type="evidence" value="ECO:0007669"/>
    <property type="project" value="InterPro"/>
</dbReference>
<evidence type="ECO:0000259" key="1">
    <source>
        <dbReference type="PROSITE" id="PS50943"/>
    </source>
</evidence>
<dbReference type="InterPro" id="IPR010982">
    <property type="entry name" value="Lambda_DNA-bd_dom_sf"/>
</dbReference>
<organism evidence="2 3">
    <name type="scientific">Bacillus aerolatus</name>
    <dbReference type="NCBI Taxonomy" id="2653354"/>
    <lineage>
        <taxon>Bacteria</taxon>
        <taxon>Bacillati</taxon>
        <taxon>Bacillota</taxon>
        <taxon>Bacilli</taxon>
        <taxon>Bacillales</taxon>
        <taxon>Bacillaceae</taxon>
        <taxon>Bacillus</taxon>
    </lineage>
</organism>
<dbReference type="SUPFAM" id="SSF47413">
    <property type="entry name" value="lambda repressor-like DNA-binding domains"/>
    <property type="match status" value="1"/>
</dbReference>
<dbReference type="InterPro" id="IPR001387">
    <property type="entry name" value="Cro/C1-type_HTH"/>
</dbReference>
<dbReference type="Proteomes" id="UP000429595">
    <property type="component" value="Unassembled WGS sequence"/>
</dbReference>
<protein>
    <submittedName>
        <fullName evidence="2">Helix-turn-helix domain-containing protein</fullName>
    </submittedName>
</protein>
<accession>A0A6I1FP70</accession>
<sequence>MLGGIMMLDSSNIVGQNQKELNSKNSFSKQLSGKIENFLILCIEEQDHKSAAESKLEAGQAKSSMSALPIFTEISGTNSFIIWERVYQQSAQVFNSLRVASRNRLIRQIADNIVTYLLMKYKKLSPALSTILNDERKRMLAVQTIEAMLKKDTFLVNADVWENFCNWFRAHLTEWVLEEMTQSVGSEQLESLNKKELNELFYQYISKNLSGDIDFLTRFAAIVNSYTVDWVKRISQSLNLENCALHEIETILNLNKGASFQEFTPLSPTNDFTLTVQDYVFVMNSAPYQSVRESLYKKNFAAAHSFWPAASISKGSIEGMLQIKPLQKGSYPLAKENASVQEAWEQAEALSDLDADIFDILCTNFLTKAKHFEDVVDIQLDDLLAIRGLKSKLGGEGRRGGYELKQRRQVLKSLSLIQNLWIDLDKAVVYEKGKPVETKLQGRTFLFVDQQRKDCRITEEMNEKKISYTVDGVFAKYLFGSGRQVALLPVKTLHYDPYRKAWEKRLARYLSWRWRIQARKSDFLQPNKVSTLLEAIGIKLNDRIPSRTRDRFEKALDILQKDGLIKTWHYEKWDESIADQKGWGRIWIHSTIIIDPPEYVKEQYRPIKRNRPIQTLPKVQLDNRLSEESNKMIGSQIREIRERLSLSLQYAAEELEMSSSYLSSIERGIKTPSKKIQARLIKWLERFH</sequence>
<dbReference type="PROSITE" id="PS50943">
    <property type="entry name" value="HTH_CROC1"/>
    <property type="match status" value="1"/>
</dbReference>
<feature type="domain" description="HTH cro/C1-type" evidence="1">
    <location>
        <begin position="637"/>
        <end position="673"/>
    </location>
</feature>
<evidence type="ECO:0000313" key="2">
    <source>
        <dbReference type="EMBL" id="KAB7709031.1"/>
    </source>
</evidence>
<proteinExistence type="predicted"/>
<reference evidence="2 3" key="1">
    <citation type="submission" date="2019-10" db="EMBL/GenBank/DDBJ databases">
        <title>Bacillus aerolatum sp. nov., isolated from bioaerosol of sport playgrounds.</title>
        <authorList>
            <person name="Chen P."/>
            <person name="Zhang G."/>
        </authorList>
    </citation>
    <scope>NUCLEOTIDE SEQUENCE [LARGE SCALE GENOMIC DNA]</scope>
    <source>
        <strain evidence="2 3">CX253</strain>
    </source>
</reference>
<dbReference type="Pfam" id="PF13560">
    <property type="entry name" value="HTH_31"/>
    <property type="match status" value="1"/>
</dbReference>
<keyword evidence="3" id="KW-1185">Reference proteome</keyword>
<comment type="caution">
    <text evidence="2">The sequence shown here is derived from an EMBL/GenBank/DDBJ whole genome shotgun (WGS) entry which is preliminary data.</text>
</comment>
<gene>
    <name evidence="2" type="ORF">F9802_02570</name>
</gene>
<dbReference type="EMBL" id="WEIO01000001">
    <property type="protein sequence ID" value="KAB7709031.1"/>
    <property type="molecule type" value="Genomic_DNA"/>
</dbReference>